<gene>
    <name evidence="4" type="ORF">BCR34DRAFT_665425</name>
</gene>
<dbReference type="OrthoDB" id="5840532at2759"/>
<organism evidence="4 5">
    <name type="scientific">Clohesyomyces aquaticus</name>
    <dbReference type="NCBI Taxonomy" id="1231657"/>
    <lineage>
        <taxon>Eukaryota</taxon>
        <taxon>Fungi</taxon>
        <taxon>Dikarya</taxon>
        <taxon>Ascomycota</taxon>
        <taxon>Pezizomycotina</taxon>
        <taxon>Dothideomycetes</taxon>
        <taxon>Pleosporomycetidae</taxon>
        <taxon>Pleosporales</taxon>
        <taxon>Lindgomycetaceae</taxon>
        <taxon>Clohesyomyces</taxon>
    </lineage>
</organism>
<dbReference type="EMBL" id="MCFA01000084">
    <property type="protein sequence ID" value="ORY09576.1"/>
    <property type="molecule type" value="Genomic_DNA"/>
</dbReference>
<evidence type="ECO:0000256" key="2">
    <source>
        <dbReference type="ARBA" id="ARBA00022857"/>
    </source>
</evidence>
<dbReference type="Gene3D" id="3.40.50.720">
    <property type="entry name" value="NAD(P)-binding Rossmann-like Domain"/>
    <property type="match status" value="1"/>
</dbReference>
<dbReference type="AlphaFoldDB" id="A0A1Y1ZH49"/>
<comment type="similarity">
    <text evidence="1">Belongs to the short-chain dehydrogenases/reductases (SDR) family.</text>
</comment>
<evidence type="ECO:0000313" key="5">
    <source>
        <dbReference type="Proteomes" id="UP000193144"/>
    </source>
</evidence>
<dbReference type="SUPFAM" id="SSF51735">
    <property type="entry name" value="NAD(P)-binding Rossmann-fold domains"/>
    <property type="match status" value="1"/>
</dbReference>
<dbReference type="PRINTS" id="PR00081">
    <property type="entry name" value="GDHRDH"/>
</dbReference>
<proteinExistence type="inferred from homology"/>
<evidence type="ECO:0000313" key="4">
    <source>
        <dbReference type="EMBL" id="ORY09576.1"/>
    </source>
</evidence>
<keyword evidence="3" id="KW-0560">Oxidoreductase</keyword>
<protein>
    <recommendedName>
        <fullName evidence="6">Oxidoreductase</fullName>
    </recommendedName>
</protein>
<name>A0A1Y1ZH49_9PLEO</name>
<dbReference type="GO" id="GO:0016491">
    <property type="term" value="F:oxidoreductase activity"/>
    <property type="evidence" value="ECO:0007669"/>
    <property type="project" value="UniProtKB-KW"/>
</dbReference>
<sequence length="277" mass="28949">MSQTTLGGYTIVTGAASGIGKETALAFAEAGAKGVLFGDLQAEKVAEVAEESKKSAASDEYKAVSCKVDITNVQSIQDMVALALKEFGRVDYLVNSAGADIKALAPFHETSDEDFDRVLNVNAKGAYLVSKAVAVVIAVQEPVKVSTKRFGERTLSRGAIVNVASAMAFGAVPGKTPYITSKHALLGITRASAMDLNRAGIRVNIVSPTWVNTPMLDGDRERVPHLDQLIKEILPIGRAAEPDEVAAAVLYLCGPGATYVTGANIMIDGGLSIGPSL</sequence>
<dbReference type="STRING" id="1231657.A0A1Y1ZH49"/>
<keyword evidence="2" id="KW-0521">NADP</keyword>
<dbReference type="PANTHER" id="PTHR24321:SF12">
    <property type="entry name" value="SHORT-CHAIN DEHYDROGENASE_REDUCTASE FAMILY, PUTATIVE (AFU_ORTHOLOGUE AFUA_5G14340)-RELATED"/>
    <property type="match status" value="1"/>
</dbReference>
<evidence type="ECO:0000256" key="1">
    <source>
        <dbReference type="ARBA" id="ARBA00006484"/>
    </source>
</evidence>
<dbReference type="PANTHER" id="PTHR24321">
    <property type="entry name" value="DEHYDROGENASES, SHORT CHAIN"/>
    <property type="match status" value="1"/>
</dbReference>
<dbReference type="PRINTS" id="PR00080">
    <property type="entry name" value="SDRFAMILY"/>
</dbReference>
<accession>A0A1Y1ZH49</accession>
<dbReference type="Pfam" id="PF13561">
    <property type="entry name" value="adh_short_C2"/>
    <property type="match status" value="1"/>
</dbReference>
<evidence type="ECO:0008006" key="6">
    <source>
        <dbReference type="Google" id="ProtNLM"/>
    </source>
</evidence>
<evidence type="ECO:0000256" key="3">
    <source>
        <dbReference type="ARBA" id="ARBA00023002"/>
    </source>
</evidence>
<dbReference type="CDD" id="cd05233">
    <property type="entry name" value="SDR_c"/>
    <property type="match status" value="1"/>
</dbReference>
<keyword evidence="5" id="KW-1185">Reference proteome</keyword>
<comment type="caution">
    <text evidence="4">The sequence shown here is derived from an EMBL/GenBank/DDBJ whole genome shotgun (WGS) entry which is preliminary data.</text>
</comment>
<dbReference type="InterPro" id="IPR002347">
    <property type="entry name" value="SDR_fam"/>
</dbReference>
<reference evidence="4 5" key="1">
    <citation type="submission" date="2016-07" db="EMBL/GenBank/DDBJ databases">
        <title>Pervasive Adenine N6-methylation of Active Genes in Fungi.</title>
        <authorList>
            <consortium name="DOE Joint Genome Institute"/>
            <person name="Mondo S.J."/>
            <person name="Dannebaum R.O."/>
            <person name="Kuo R.C."/>
            <person name="Labutti K."/>
            <person name="Haridas S."/>
            <person name="Kuo A."/>
            <person name="Salamov A."/>
            <person name="Ahrendt S.R."/>
            <person name="Lipzen A."/>
            <person name="Sullivan W."/>
            <person name="Andreopoulos W.B."/>
            <person name="Clum A."/>
            <person name="Lindquist E."/>
            <person name="Daum C."/>
            <person name="Ramamoorthy G.K."/>
            <person name="Gryganskyi A."/>
            <person name="Culley D."/>
            <person name="Magnuson J.K."/>
            <person name="James T.Y."/>
            <person name="O'Malley M.A."/>
            <person name="Stajich J.E."/>
            <person name="Spatafora J.W."/>
            <person name="Visel A."/>
            <person name="Grigoriev I.V."/>
        </authorList>
    </citation>
    <scope>NUCLEOTIDE SEQUENCE [LARGE SCALE GENOMIC DNA]</scope>
    <source>
        <strain evidence="4 5">CBS 115471</strain>
    </source>
</reference>
<dbReference type="InterPro" id="IPR036291">
    <property type="entry name" value="NAD(P)-bd_dom_sf"/>
</dbReference>
<dbReference type="FunFam" id="3.40.50.720:FF:000084">
    <property type="entry name" value="Short-chain dehydrogenase reductase"/>
    <property type="match status" value="1"/>
</dbReference>
<dbReference type="Proteomes" id="UP000193144">
    <property type="component" value="Unassembled WGS sequence"/>
</dbReference>